<dbReference type="EMBL" id="BK032724">
    <property type="protein sequence ID" value="DAF56910.1"/>
    <property type="molecule type" value="Genomic_DNA"/>
</dbReference>
<proteinExistence type="predicted"/>
<organism evidence="1">
    <name type="scientific">Siphoviridae sp. ctiJm4</name>
    <dbReference type="NCBI Taxonomy" id="2827916"/>
    <lineage>
        <taxon>Viruses</taxon>
        <taxon>Duplodnaviria</taxon>
        <taxon>Heunggongvirae</taxon>
        <taxon>Uroviricota</taxon>
        <taxon>Caudoviricetes</taxon>
    </lineage>
</organism>
<name>A0A8S5T111_9CAUD</name>
<reference evidence="1" key="1">
    <citation type="journal article" date="2021" name="Proc. Natl. Acad. Sci. U.S.A.">
        <title>A Catalog of Tens of Thousands of Viruses from Human Metagenomes Reveals Hidden Associations with Chronic Diseases.</title>
        <authorList>
            <person name="Tisza M.J."/>
            <person name="Buck C.B."/>
        </authorList>
    </citation>
    <scope>NUCLEOTIDE SEQUENCE</scope>
    <source>
        <strain evidence="1">CtiJm4</strain>
    </source>
</reference>
<accession>A0A8S5T111</accession>
<protein>
    <submittedName>
        <fullName evidence="1">Uncharacterized protein</fullName>
    </submittedName>
</protein>
<evidence type="ECO:0000313" key="1">
    <source>
        <dbReference type="EMBL" id="DAF56910.1"/>
    </source>
</evidence>
<sequence>MNRPNASEFKDRAFDLMVAKLDEVCATLNNENEDFVFYVKDNTIFLDCSDYSPRDVAIFKM</sequence>